<keyword evidence="2" id="KW-1185">Reference proteome</keyword>
<evidence type="ECO:0000313" key="1">
    <source>
        <dbReference type="EMBL" id="KAH0627259.1"/>
    </source>
</evidence>
<reference evidence="1 2" key="1">
    <citation type="journal article" date="2022" name="Gigascience">
        <title>A chromosome-level genome assembly and annotation of the desert horned lizard, Phrynosoma platyrhinos, provides insight into chromosomal rearrangements among reptiles.</title>
        <authorList>
            <person name="Koochekian N."/>
            <person name="Ascanio A."/>
            <person name="Farleigh K."/>
            <person name="Card D.C."/>
            <person name="Schield D.R."/>
            <person name="Castoe T.A."/>
            <person name="Jezkova T."/>
        </authorList>
    </citation>
    <scope>NUCLEOTIDE SEQUENCE [LARGE SCALE GENOMIC DNA]</scope>
    <source>
        <strain evidence="1">NK-2021</strain>
    </source>
</reference>
<evidence type="ECO:0000313" key="2">
    <source>
        <dbReference type="Proteomes" id="UP000826234"/>
    </source>
</evidence>
<organism evidence="1 2">
    <name type="scientific">Phrynosoma platyrhinos</name>
    <name type="common">Desert horned lizard</name>
    <dbReference type="NCBI Taxonomy" id="52577"/>
    <lineage>
        <taxon>Eukaryota</taxon>
        <taxon>Metazoa</taxon>
        <taxon>Chordata</taxon>
        <taxon>Craniata</taxon>
        <taxon>Vertebrata</taxon>
        <taxon>Euteleostomi</taxon>
        <taxon>Lepidosauria</taxon>
        <taxon>Squamata</taxon>
        <taxon>Bifurcata</taxon>
        <taxon>Unidentata</taxon>
        <taxon>Episquamata</taxon>
        <taxon>Toxicofera</taxon>
        <taxon>Iguania</taxon>
        <taxon>Phrynosomatidae</taxon>
        <taxon>Phrynosomatinae</taxon>
        <taxon>Phrynosoma</taxon>
    </lineage>
</organism>
<accession>A0ABQ7TCN5</accession>
<proteinExistence type="predicted"/>
<gene>
    <name evidence="1" type="ORF">JD844_002770</name>
</gene>
<comment type="caution">
    <text evidence="1">The sequence shown here is derived from an EMBL/GenBank/DDBJ whole genome shotgun (WGS) entry which is preliminary data.</text>
</comment>
<sequence>MKMKQELGGCGLPHCSDCDPPKQVIKRPAADLLLWQSCYGTTGRNPFLLSSLPKEYVKDQISHRWFKAPGLEQILWSQKTMPLTSQISSATSVMSSCLHKLSCPYFSGVCSL</sequence>
<protein>
    <submittedName>
        <fullName evidence="1">Uncharacterized protein</fullName>
    </submittedName>
</protein>
<name>A0ABQ7TCN5_PHRPL</name>
<dbReference type="EMBL" id="JAIPUX010000521">
    <property type="protein sequence ID" value="KAH0627259.1"/>
    <property type="molecule type" value="Genomic_DNA"/>
</dbReference>
<dbReference type="Proteomes" id="UP000826234">
    <property type="component" value="Unassembled WGS sequence"/>
</dbReference>